<dbReference type="EMBL" id="BSTI01000008">
    <property type="protein sequence ID" value="GLY67276.1"/>
    <property type="molecule type" value="Genomic_DNA"/>
</dbReference>
<feature type="domain" description="N-acetyltransferase" evidence="3">
    <location>
        <begin position="8"/>
        <end position="177"/>
    </location>
</feature>
<organism evidence="4 5">
    <name type="scientific">Amycolatopsis taiwanensis</name>
    <dbReference type="NCBI Taxonomy" id="342230"/>
    <lineage>
        <taxon>Bacteria</taxon>
        <taxon>Bacillati</taxon>
        <taxon>Actinomycetota</taxon>
        <taxon>Actinomycetes</taxon>
        <taxon>Pseudonocardiales</taxon>
        <taxon>Pseudonocardiaceae</taxon>
        <taxon>Amycolatopsis</taxon>
    </lineage>
</organism>
<gene>
    <name evidence="4" type="ORF">Atai01_38950</name>
</gene>
<dbReference type="Proteomes" id="UP001165136">
    <property type="component" value="Unassembled WGS sequence"/>
</dbReference>
<dbReference type="PROSITE" id="PS51186">
    <property type="entry name" value="GNAT"/>
    <property type="match status" value="1"/>
</dbReference>
<keyword evidence="5" id="KW-1185">Reference proteome</keyword>
<comment type="caution">
    <text evidence="4">The sequence shown here is derived from an EMBL/GenBank/DDBJ whole genome shotgun (WGS) entry which is preliminary data.</text>
</comment>
<evidence type="ECO:0000256" key="1">
    <source>
        <dbReference type="ARBA" id="ARBA00022679"/>
    </source>
</evidence>
<evidence type="ECO:0000256" key="2">
    <source>
        <dbReference type="ARBA" id="ARBA00023315"/>
    </source>
</evidence>
<dbReference type="InterPro" id="IPR050832">
    <property type="entry name" value="Bact_Acetyltransf"/>
</dbReference>
<evidence type="ECO:0000259" key="3">
    <source>
        <dbReference type="PROSITE" id="PS51186"/>
    </source>
</evidence>
<dbReference type="GO" id="GO:0016747">
    <property type="term" value="F:acyltransferase activity, transferring groups other than amino-acyl groups"/>
    <property type="evidence" value="ECO:0007669"/>
    <property type="project" value="InterPro"/>
</dbReference>
<protein>
    <submittedName>
        <fullName evidence="4">N-acetyltransferase</fullName>
    </submittedName>
</protein>
<evidence type="ECO:0000313" key="5">
    <source>
        <dbReference type="Proteomes" id="UP001165136"/>
    </source>
</evidence>
<dbReference type="Pfam" id="PF00583">
    <property type="entry name" value="Acetyltransf_1"/>
    <property type="match status" value="1"/>
</dbReference>
<keyword evidence="1" id="KW-0808">Transferase</keyword>
<dbReference type="PANTHER" id="PTHR43877">
    <property type="entry name" value="AMINOALKYLPHOSPHONATE N-ACETYLTRANSFERASE-RELATED-RELATED"/>
    <property type="match status" value="1"/>
</dbReference>
<dbReference type="InterPro" id="IPR016181">
    <property type="entry name" value="Acyl_CoA_acyltransferase"/>
</dbReference>
<reference evidence="4" key="1">
    <citation type="submission" date="2023-03" db="EMBL/GenBank/DDBJ databases">
        <title>Amycolatopsis taiwanensis NBRC 103393.</title>
        <authorList>
            <person name="Ichikawa N."/>
            <person name="Sato H."/>
            <person name="Tonouchi N."/>
        </authorList>
    </citation>
    <scope>NUCLEOTIDE SEQUENCE</scope>
    <source>
        <strain evidence="4">NBRC 103393</strain>
    </source>
</reference>
<dbReference type="InterPro" id="IPR000182">
    <property type="entry name" value="GNAT_dom"/>
</dbReference>
<dbReference type="Gene3D" id="3.40.630.30">
    <property type="match status" value="1"/>
</dbReference>
<dbReference type="RefSeq" id="WP_285487727.1">
    <property type="nucleotide sequence ID" value="NZ_BSTI01000008.1"/>
</dbReference>
<dbReference type="CDD" id="cd04301">
    <property type="entry name" value="NAT_SF"/>
    <property type="match status" value="1"/>
</dbReference>
<dbReference type="AlphaFoldDB" id="A0A9W6R202"/>
<proteinExistence type="predicted"/>
<dbReference type="SUPFAM" id="SSF55729">
    <property type="entry name" value="Acyl-CoA N-acyltransferases (Nat)"/>
    <property type="match status" value="1"/>
</dbReference>
<name>A0A9W6R202_9PSEU</name>
<sequence length="177" mass="19115">MTGESDSIVVRSARADDADSIGRIHVVSWQSAYLDALPEDFLQGLSIADRQQAWRQRLTAVSGPVRTLVVTDGGAVAGFACVSASRDEDAPEGTGELLSIYLDPASWSQGLGRRLHAEAVETLRRDGYQRATLWVVDSNARARRFYEHAGWTADGASKAHPLAGGPPLTVVRYVLPL</sequence>
<keyword evidence="2" id="KW-0012">Acyltransferase</keyword>
<evidence type="ECO:0000313" key="4">
    <source>
        <dbReference type="EMBL" id="GLY67276.1"/>
    </source>
</evidence>
<accession>A0A9W6R202</accession>
<dbReference type="PANTHER" id="PTHR43877:SF1">
    <property type="entry name" value="ACETYLTRANSFERASE"/>
    <property type="match status" value="1"/>
</dbReference>